<dbReference type="Pfam" id="PF01568">
    <property type="entry name" value="Molydop_binding"/>
    <property type="match status" value="1"/>
</dbReference>
<name>R8B1P0_9GAMM</name>
<dbReference type="InterPro" id="IPR006478">
    <property type="entry name" value="Formate_DH_asu"/>
</dbReference>
<dbReference type="GO" id="GO:0022904">
    <property type="term" value="P:respiratory electron transport chain"/>
    <property type="evidence" value="ECO:0007669"/>
    <property type="project" value="TreeGrafter"/>
</dbReference>
<dbReference type="InterPro" id="IPR041924">
    <property type="entry name" value="Formate_Dh-H_N"/>
</dbReference>
<dbReference type="GO" id="GO:1990204">
    <property type="term" value="C:oxidoreductase complex"/>
    <property type="evidence" value="ECO:0007669"/>
    <property type="project" value="UniProtKB-ARBA"/>
</dbReference>
<dbReference type="PIRSF" id="PIRSF036643">
    <property type="entry name" value="FDH_alpha"/>
    <property type="match status" value="1"/>
</dbReference>
<dbReference type="GO" id="GO:0043546">
    <property type="term" value="F:molybdopterin cofactor binding"/>
    <property type="evidence" value="ECO:0007669"/>
    <property type="project" value="InterPro"/>
</dbReference>
<evidence type="ECO:0000259" key="12">
    <source>
        <dbReference type="PROSITE" id="PS51379"/>
    </source>
</evidence>
<evidence type="ECO:0000256" key="2">
    <source>
        <dbReference type="ARBA" id="ARBA00007023"/>
    </source>
</evidence>
<dbReference type="CDD" id="cd02753">
    <property type="entry name" value="MopB_Formate-Dh-H"/>
    <property type="match status" value="1"/>
</dbReference>
<dbReference type="InterPro" id="IPR006655">
    <property type="entry name" value="Mopterin_OxRdtase_prok_CS"/>
</dbReference>
<dbReference type="PROSITE" id="PS51839">
    <property type="entry name" value="4FE4S_HC3"/>
    <property type="match status" value="1"/>
</dbReference>
<keyword evidence="8" id="KW-0408">Iron</keyword>
<dbReference type="InterPro" id="IPR050123">
    <property type="entry name" value="Prok_molybdopt-oxidoreductase"/>
</dbReference>
<dbReference type="PANTHER" id="PTHR43105">
    <property type="entry name" value="RESPIRATORY NITRATE REDUCTASE"/>
    <property type="match status" value="1"/>
</dbReference>
<dbReference type="PROSITE" id="PS51379">
    <property type="entry name" value="4FE4S_FER_2"/>
    <property type="match status" value="2"/>
</dbReference>
<dbReference type="RefSeq" id="WP_012137427.1">
    <property type="nucleotide sequence ID" value="NZ_KE007317.1"/>
</dbReference>
<evidence type="ECO:0000256" key="9">
    <source>
        <dbReference type="ARBA" id="ARBA00023014"/>
    </source>
</evidence>
<feature type="domain" description="4Fe-4S Mo/W bis-MGD-type" evidence="13">
    <location>
        <begin position="244"/>
        <end position="300"/>
    </location>
</feature>
<proteinExistence type="inferred from homology"/>
<comment type="similarity">
    <text evidence="2">In the C-terminal section; belongs to the prokaryotic molybdopterin-containing oxidoreductase family.</text>
</comment>
<keyword evidence="6" id="KW-0677">Repeat</keyword>
<evidence type="ECO:0000259" key="14">
    <source>
        <dbReference type="PROSITE" id="PS51839"/>
    </source>
</evidence>
<dbReference type="Gene3D" id="2.40.40.20">
    <property type="match status" value="1"/>
</dbReference>
<dbReference type="Gene3D" id="3.30.70.20">
    <property type="match status" value="1"/>
</dbReference>
<dbReference type="GO" id="GO:0016020">
    <property type="term" value="C:membrane"/>
    <property type="evidence" value="ECO:0007669"/>
    <property type="project" value="TreeGrafter"/>
</dbReference>
<keyword evidence="5" id="KW-0479">Metal-binding</keyword>
<dbReference type="GO" id="GO:0051537">
    <property type="term" value="F:2 iron, 2 sulfur cluster binding"/>
    <property type="evidence" value="ECO:0007669"/>
    <property type="project" value="UniProtKB-KW"/>
</dbReference>
<dbReference type="SUPFAM" id="SSF54292">
    <property type="entry name" value="2Fe-2S ferredoxin-like"/>
    <property type="match status" value="1"/>
</dbReference>
<evidence type="ECO:0000256" key="5">
    <source>
        <dbReference type="ARBA" id="ARBA00022723"/>
    </source>
</evidence>
<dbReference type="SUPFAM" id="SSF54862">
    <property type="entry name" value="4Fe-4S ferredoxins"/>
    <property type="match status" value="1"/>
</dbReference>
<dbReference type="GO" id="GO:0008863">
    <property type="term" value="F:formate dehydrogenase (NAD+) activity"/>
    <property type="evidence" value="ECO:0007669"/>
    <property type="project" value="InterPro"/>
</dbReference>
<keyword evidence="3" id="KW-0004">4Fe-4S</keyword>
<dbReference type="InterPro" id="IPR009010">
    <property type="entry name" value="Asp_de-COase-like_dom_sf"/>
</dbReference>
<evidence type="ECO:0000259" key="11">
    <source>
        <dbReference type="PROSITE" id="PS51085"/>
    </source>
</evidence>
<dbReference type="STRING" id="1318628.MARLIPOL_07109"/>
<keyword evidence="16" id="KW-1185">Reference proteome</keyword>
<evidence type="ECO:0000256" key="8">
    <source>
        <dbReference type="ARBA" id="ARBA00023004"/>
    </source>
</evidence>
<dbReference type="InterPro" id="IPR017900">
    <property type="entry name" value="4Fe4S_Fe_S_CS"/>
</dbReference>
<dbReference type="PROSITE" id="PS51085">
    <property type="entry name" value="2FE2S_FER_2"/>
    <property type="match status" value="1"/>
</dbReference>
<feature type="domain" description="4Fe-4S ferredoxin-type" evidence="12">
    <location>
        <begin position="209"/>
        <end position="237"/>
    </location>
</feature>
<dbReference type="InterPro" id="IPR006657">
    <property type="entry name" value="MoPterin_dinucl-bd_dom"/>
</dbReference>
<dbReference type="Gene3D" id="3.40.50.740">
    <property type="match status" value="1"/>
</dbReference>
<dbReference type="SMART" id="SM00926">
    <property type="entry name" value="Molybdop_Fe4S4"/>
    <property type="match status" value="1"/>
</dbReference>
<dbReference type="InterPro" id="IPR006656">
    <property type="entry name" value="Mopterin_OxRdtase"/>
</dbReference>
<dbReference type="InterPro" id="IPR001041">
    <property type="entry name" value="2Fe-2S_ferredoxin-type"/>
</dbReference>
<dbReference type="SMART" id="SM00929">
    <property type="entry name" value="NADH-G_4Fe-4S_3"/>
    <property type="match status" value="1"/>
</dbReference>
<keyword evidence="7" id="KW-0560">Oxidoreductase</keyword>
<dbReference type="Pfam" id="PF04879">
    <property type="entry name" value="Molybdop_Fe4S4"/>
    <property type="match status" value="1"/>
</dbReference>
<dbReference type="PROSITE" id="PS51669">
    <property type="entry name" value="4FE4S_MOW_BIS_MGD"/>
    <property type="match status" value="1"/>
</dbReference>
<dbReference type="NCBIfam" id="TIGR01591">
    <property type="entry name" value="Fdh-alpha"/>
    <property type="match status" value="1"/>
</dbReference>
<comment type="similarity">
    <text evidence="1">Belongs to the complex I 75 kDa subunit family.</text>
</comment>
<dbReference type="GO" id="GO:0003954">
    <property type="term" value="F:NADH dehydrogenase activity"/>
    <property type="evidence" value="ECO:0007669"/>
    <property type="project" value="TreeGrafter"/>
</dbReference>
<dbReference type="Pfam" id="PF12838">
    <property type="entry name" value="Fer4_7"/>
    <property type="match status" value="1"/>
</dbReference>
<dbReference type="eggNOG" id="COG3383">
    <property type="taxonomic scope" value="Bacteria"/>
</dbReference>
<keyword evidence="9" id="KW-0411">Iron-sulfur</keyword>
<evidence type="ECO:0000256" key="10">
    <source>
        <dbReference type="SAM" id="MobiDB-lite"/>
    </source>
</evidence>
<dbReference type="Gene3D" id="3.10.20.740">
    <property type="match status" value="1"/>
</dbReference>
<dbReference type="Gene3D" id="3.40.228.10">
    <property type="entry name" value="Dimethylsulfoxide Reductase, domain 2"/>
    <property type="match status" value="1"/>
</dbReference>
<dbReference type="FunFam" id="2.20.25.90:FF:000001">
    <property type="entry name" value="Formate dehydrogenase subunit alpha"/>
    <property type="match status" value="1"/>
</dbReference>
<dbReference type="Pfam" id="PF10588">
    <property type="entry name" value="NADH-G_4Fe-4S_3"/>
    <property type="match status" value="1"/>
</dbReference>
<dbReference type="EMBL" id="ASAD01000010">
    <property type="protein sequence ID" value="EON92501.1"/>
    <property type="molecule type" value="Genomic_DNA"/>
</dbReference>
<evidence type="ECO:0000259" key="13">
    <source>
        <dbReference type="PROSITE" id="PS51669"/>
    </source>
</evidence>
<protein>
    <submittedName>
        <fullName evidence="15">Formate dehydrogenase subunit alpha</fullName>
    </submittedName>
</protein>
<evidence type="ECO:0000256" key="1">
    <source>
        <dbReference type="ARBA" id="ARBA00005404"/>
    </source>
</evidence>
<evidence type="ECO:0000256" key="3">
    <source>
        <dbReference type="ARBA" id="ARBA00022485"/>
    </source>
</evidence>
<evidence type="ECO:0000313" key="16">
    <source>
        <dbReference type="Proteomes" id="UP000016540"/>
    </source>
</evidence>
<dbReference type="PATRIC" id="fig|1318628.3.peg.1423"/>
<dbReference type="InterPro" id="IPR019574">
    <property type="entry name" value="NADH_UbQ_OxRdtase_Gsu_4Fe4S-bd"/>
</dbReference>
<evidence type="ECO:0000256" key="6">
    <source>
        <dbReference type="ARBA" id="ARBA00022737"/>
    </source>
</evidence>
<feature type="region of interest" description="Disordered" evidence="10">
    <location>
        <begin position="1"/>
        <end position="21"/>
    </location>
</feature>
<feature type="domain" description="4Fe-4S His(Cys)3-ligated-type" evidence="14">
    <location>
        <begin position="103"/>
        <end position="142"/>
    </location>
</feature>
<dbReference type="GO" id="GO:0051539">
    <property type="term" value="F:4 iron, 4 sulfur cluster binding"/>
    <property type="evidence" value="ECO:0007669"/>
    <property type="project" value="UniProtKB-KW"/>
</dbReference>
<dbReference type="InterPro" id="IPR006963">
    <property type="entry name" value="Mopterin_OxRdtase_4Fe-4S_dom"/>
</dbReference>
<dbReference type="AlphaFoldDB" id="R8B1P0"/>
<feature type="domain" description="2Fe-2S ferredoxin-type" evidence="11">
    <location>
        <begin position="25"/>
        <end position="103"/>
    </location>
</feature>
<organism evidence="15 16">
    <name type="scientific">Marinobacter lipolyticus SM19</name>
    <dbReference type="NCBI Taxonomy" id="1318628"/>
    <lineage>
        <taxon>Bacteria</taxon>
        <taxon>Pseudomonadati</taxon>
        <taxon>Pseudomonadota</taxon>
        <taxon>Gammaproteobacteria</taxon>
        <taxon>Pseudomonadales</taxon>
        <taxon>Marinobacteraceae</taxon>
        <taxon>Marinobacter</taxon>
    </lineage>
</organism>
<dbReference type="Pfam" id="PF13510">
    <property type="entry name" value="Fer2_4"/>
    <property type="match status" value="1"/>
</dbReference>
<dbReference type="OrthoDB" id="9810782at2"/>
<dbReference type="CDD" id="cd00207">
    <property type="entry name" value="fer2"/>
    <property type="match status" value="1"/>
</dbReference>
<dbReference type="PROSITE" id="PS00198">
    <property type="entry name" value="4FE4S_FER_1"/>
    <property type="match status" value="1"/>
</dbReference>
<dbReference type="Proteomes" id="UP000016540">
    <property type="component" value="Unassembled WGS sequence"/>
</dbReference>
<dbReference type="InterPro" id="IPR036010">
    <property type="entry name" value="2Fe-2S_ferredoxin-like_sf"/>
</dbReference>
<dbReference type="FunFam" id="3.10.20.740:FF:000005">
    <property type="entry name" value="NADH:ubiquinone oxidoreductase subunit"/>
    <property type="match status" value="1"/>
</dbReference>
<sequence>MLHIYDPNTRSDRDLGTPPPVETGHTVSLTIDGQEVIVPEGTSVLRAATIAGIQIPKLCATDNLDAFGSCRLCAVEIEGRRGLPASCTTPVAEGMSVITQNERVAKLRRNVMELYISDHPLDCLTCPANGDCELQDMAGAVGLREVRYGYEGKNHLEAEKDTSNPYFTFDTSKCIVCSRCVRACEEVQGTFALTIDGRGFDSKVAAGQGEDFMDSECVSCGACVQACPTATLMENSVIDQGQPEHSVVTTCAYCGVGCSFKAEMKGNTVVRMVPFKDGQANHGHSCVKGRFAFGYATHPERLTKPMIRDHIDEPWREVSWEEAIQFAADRIKAIQGKYGRDSVGGITSSRCTNEEAYLVQKLVRTAFGNNNTDTCARVCHSPTGYGLKQTLGESAGTQTFDSVMKSDVIIVIGANPTDAHPVFGSQLRRRLRQGAKLIVADPRSIDLLNTPHGGEALHLPLRPGTNVALINALAHVVITEGLEDRMFIATRCDGGDYATWNDFIRDERHSPEATEDITCVPAAQVREAARLYAQAGNGAIYYGLGVTEHSQGSTMVMGIANLALATGNIGRDGVGVNPLRGQNNVQGSCDMGSFPHELPGYQHVSHEGPRKAFEDAWGVKIDGEPGLRIPNMFDAAINGSFKGLYVQGEDIAQSDPNTHHVEQALGSLECLIVQDLFLNETAKFAHVLLPGSSFLEKDGTFTNAERRINRVRKVIPPLAGKGDWEVTQDLANALGYAMHYEHPEQIMAEIASLTPSFQGVTYQKLDELGSIQWPCNDDNPSGTPIMHEQDFPIGKGRFMVTDYVPTTERANRRFPLLLTTGRILSQYNVGAQTRRTDNQAWHEQDWLELHPHDAEERGINDGDWVGLTSRSGNTVLQAKISTRMQPGVVYTTFHHPVSGANVITTDNSDWATNCPEYKVTAVQCEKVAQPSAWQQRHLAQHKKQWDFYHG</sequence>
<dbReference type="CDD" id="cd00508">
    <property type="entry name" value="MopB_CT_Fdh-Nap-like"/>
    <property type="match status" value="1"/>
</dbReference>
<evidence type="ECO:0000256" key="7">
    <source>
        <dbReference type="ARBA" id="ARBA00023002"/>
    </source>
</evidence>
<dbReference type="Gene3D" id="2.20.25.90">
    <property type="entry name" value="ADC-like domains"/>
    <property type="match status" value="1"/>
</dbReference>
<dbReference type="PANTHER" id="PTHR43105:SF14">
    <property type="entry name" value="FORMATE DEHYDROGENASE H"/>
    <property type="match status" value="1"/>
</dbReference>
<reference evidence="15 16" key="1">
    <citation type="journal article" date="2013" name="Genome Announc.">
        <title>Draft Genome Sequence of the Moderately Halophilic Bacterium Marinobacter lipolyticus Strain SM19.</title>
        <authorList>
            <person name="Papke R.T."/>
            <person name="de la Haba R.R."/>
            <person name="Infante-Dominguez C."/>
            <person name="Perez D."/>
            <person name="Sanchez-Porro C."/>
            <person name="Lapierre P."/>
            <person name="Ventosa A."/>
        </authorList>
    </citation>
    <scope>NUCLEOTIDE SEQUENCE [LARGE SCALE GENOMIC DNA]</scope>
    <source>
        <strain evidence="15 16">SM19</strain>
    </source>
</reference>
<feature type="domain" description="4Fe-4S ferredoxin-type" evidence="12">
    <location>
        <begin position="165"/>
        <end position="196"/>
    </location>
</feature>
<dbReference type="PROSITE" id="PS00932">
    <property type="entry name" value="MOLYBDOPTERIN_PROK_3"/>
    <property type="match status" value="1"/>
</dbReference>
<dbReference type="Pfam" id="PF00384">
    <property type="entry name" value="Molybdopterin"/>
    <property type="match status" value="1"/>
</dbReference>
<dbReference type="GO" id="GO:0046872">
    <property type="term" value="F:metal ion binding"/>
    <property type="evidence" value="ECO:0007669"/>
    <property type="project" value="UniProtKB-KW"/>
</dbReference>
<keyword evidence="4" id="KW-0001">2Fe-2S</keyword>
<comment type="caution">
    <text evidence="15">The sequence shown here is derived from an EMBL/GenBank/DDBJ whole genome shotgun (WGS) entry which is preliminary data.</text>
</comment>
<dbReference type="InterPro" id="IPR017896">
    <property type="entry name" value="4Fe4S_Fe-S-bd"/>
</dbReference>
<accession>R8B1P0</accession>
<dbReference type="GO" id="GO:0015942">
    <property type="term" value="P:formate metabolic process"/>
    <property type="evidence" value="ECO:0007669"/>
    <property type="project" value="InterPro"/>
</dbReference>
<gene>
    <name evidence="15" type="ORF">MARLIPOL_07109</name>
</gene>
<dbReference type="HOGENOM" id="CLU_000422_4_1_6"/>
<evidence type="ECO:0000313" key="15">
    <source>
        <dbReference type="EMBL" id="EON92501.1"/>
    </source>
</evidence>
<dbReference type="SUPFAM" id="SSF50692">
    <property type="entry name" value="ADC-like"/>
    <property type="match status" value="1"/>
</dbReference>
<dbReference type="FunFam" id="3.30.70.20:FF:000035">
    <property type="entry name" value="Iron hydrogenase 1"/>
    <property type="match status" value="1"/>
</dbReference>
<evidence type="ECO:0000256" key="4">
    <source>
        <dbReference type="ARBA" id="ARBA00022714"/>
    </source>
</evidence>
<dbReference type="SUPFAM" id="SSF53706">
    <property type="entry name" value="Formate dehydrogenase/DMSO reductase, domains 1-3"/>
    <property type="match status" value="1"/>
</dbReference>